<dbReference type="PANTHER" id="PTHR30537:SF5">
    <property type="entry name" value="HTH-TYPE TRANSCRIPTIONAL ACTIVATOR TTDR-RELATED"/>
    <property type="match status" value="1"/>
</dbReference>
<dbReference type="InterPro" id="IPR036390">
    <property type="entry name" value="WH_DNA-bd_sf"/>
</dbReference>
<dbReference type="InterPro" id="IPR005119">
    <property type="entry name" value="LysR_subst-bd"/>
</dbReference>
<reference evidence="6 7" key="1">
    <citation type="submission" date="2016-12" db="EMBL/GenBank/DDBJ databases">
        <title>Diversity of luminous bacteria.</title>
        <authorList>
            <person name="Yoshizawa S."/>
            <person name="Kogure K."/>
        </authorList>
    </citation>
    <scope>NUCLEOTIDE SEQUENCE [LARGE SCALE GENOMIC DNA]</scope>
    <source>
        <strain evidence="6 7">LC1-200</strain>
    </source>
</reference>
<sequence length="301" mass="33760">MMPAIDDLVLFTQVIEHGSFSKVAELNNVTKSVVSKRISKLETELGLQLIYRTTRKLTLTEPGEVLYHRAKSINHVAQAAFDSVKGYSEALSGKIRMSVPTISGELVLAKAVSDFCQKHPGLSVDMSLNNHFVDLVADNYDLVIRTGYLEDSSLIARHIFNSRWVICASPAYIEHYGKPEKPKDLNCHNCLGYNPQSTGPFDWQFIKQNKIYTQKVSGNFSSDNAIALKKNVLAGNGIAYLPNCLVHDELERGELVELLSTHAGKVVGIYAVYPYTRKPAKRIQALIEHIRESYMEIKEKF</sequence>
<organism evidence="6 7">
    <name type="scientific">Photobacterium angustum</name>
    <dbReference type="NCBI Taxonomy" id="661"/>
    <lineage>
        <taxon>Bacteria</taxon>
        <taxon>Pseudomonadati</taxon>
        <taxon>Pseudomonadota</taxon>
        <taxon>Gammaproteobacteria</taxon>
        <taxon>Vibrionales</taxon>
        <taxon>Vibrionaceae</taxon>
        <taxon>Photobacterium</taxon>
    </lineage>
</organism>
<accession>A0A2S7VZ42</accession>
<dbReference type="PROSITE" id="PS50931">
    <property type="entry name" value="HTH_LYSR"/>
    <property type="match status" value="1"/>
</dbReference>
<evidence type="ECO:0000256" key="1">
    <source>
        <dbReference type="ARBA" id="ARBA00009437"/>
    </source>
</evidence>
<dbReference type="AlphaFoldDB" id="A0A2S7VZ42"/>
<evidence type="ECO:0000313" key="7">
    <source>
        <dbReference type="Proteomes" id="UP000238730"/>
    </source>
</evidence>
<dbReference type="SUPFAM" id="SSF46785">
    <property type="entry name" value="Winged helix' DNA-binding domain"/>
    <property type="match status" value="1"/>
</dbReference>
<feature type="domain" description="HTH lysR-type" evidence="5">
    <location>
        <begin position="3"/>
        <end position="60"/>
    </location>
</feature>
<dbReference type="Gene3D" id="3.40.190.290">
    <property type="match status" value="1"/>
</dbReference>
<dbReference type="Pfam" id="PF03466">
    <property type="entry name" value="LysR_substrate"/>
    <property type="match status" value="1"/>
</dbReference>
<dbReference type="Gene3D" id="1.10.10.10">
    <property type="entry name" value="Winged helix-like DNA-binding domain superfamily/Winged helix DNA-binding domain"/>
    <property type="match status" value="1"/>
</dbReference>
<dbReference type="InterPro" id="IPR036388">
    <property type="entry name" value="WH-like_DNA-bd_sf"/>
</dbReference>
<evidence type="ECO:0000259" key="5">
    <source>
        <dbReference type="PROSITE" id="PS50931"/>
    </source>
</evidence>
<dbReference type="EMBL" id="MSCJ01000001">
    <property type="protein sequence ID" value="PQJ67165.1"/>
    <property type="molecule type" value="Genomic_DNA"/>
</dbReference>
<comment type="similarity">
    <text evidence="1">Belongs to the LysR transcriptional regulatory family.</text>
</comment>
<dbReference type="GO" id="GO:0043565">
    <property type="term" value="F:sequence-specific DNA binding"/>
    <property type="evidence" value="ECO:0007669"/>
    <property type="project" value="TreeGrafter"/>
</dbReference>
<dbReference type="FunFam" id="3.40.190.290:FF:000001">
    <property type="entry name" value="Transcriptional regulator, LysR family"/>
    <property type="match status" value="1"/>
</dbReference>
<keyword evidence="3" id="KW-0238">DNA-binding</keyword>
<dbReference type="SUPFAM" id="SSF53850">
    <property type="entry name" value="Periplasmic binding protein-like II"/>
    <property type="match status" value="1"/>
</dbReference>
<evidence type="ECO:0000313" key="6">
    <source>
        <dbReference type="EMBL" id="PQJ67165.1"/>
    </source>
</evidence>
<comment type="caution">
    <text evidence="6">The sequence shown here is derived from an EMBL/GenBank/DDBJ whole genome shotgun (WGS) entry which is preliminary data.</text>
</comment>
<proteinExistence type="inferred from homology"/>
<evidence type="ECO:0000256" key="3">
    <source>
        <dbReference type="ARBA" id="ARBA00023125"/>
    </source>
</evidence>
<keyword evidence="2" id="KW-0805">Transcription regulation</keyword>
<dbReference type="PANTHER" id="PTHR30537">
    <property type="entry name" value="HTH-TYPE TRANSCRIPTIONAL REGULATOR"/>
    <property type="match status" value="1"/>
</dbReference>
<dbReference type="CDD" id="cd08422">
    <property type="entry name" value="PBP2_CrgA_like"/>
    <property type="match status" value="1"/>
</dbReference>
<dbReference type="InterPro" id="IPR000847">
    <property type="entry name" value="LysR_HTH_N"/>
</dbReference>
<evidence type="ECO:0000256" key="2">
    <source>
        <dbReference type="ARBA" id="ARBA00023015"/>
    </source>
</evidence>
<dbReference type="GO" id="GO:0003700">
    <property type="term" value="F:DNA-binding transcription factor activity"/>
    <property type="evidence" value="ECO:0007669"/>
    <property type="project" value="InterPro"/>
</dbReference>
<dbReference type="FunFam" id="1.10.10.10:FF:000001">
    <property type="entry name" value="LysR family transcriptional regulator"/>
    <property type="match status" value="1"/>
</dbReference>
<keyword evidence="4" id="KW-0804">Transcription</keyword>
<dbReference type="GO" id="GO:0006351">
    <property type="term" value="P:DNA-templated transcription"/>
    <property type="evidence" value="ECO:0007669"/>
    <property type="project" value="TreeGrafter"/>
</dbReference>
<protein>
    <submittedName>
        <fullName evidence="6">LysR family transcriptional regulator</fullName>
    </submittedName>
</protein>
<evidence type="ECO:0000256" key="4">
    <source>
        <dbReference type="ARBA" id="ARBA00023163"/>
    </source>
</evidence>
<dbReference type="Proteomes" id="UP000238730">
    <property type="component" value="Unassembled WGS sequence"/>
</dbReference>
<name>A0A2S7VZ42_PHOAN</name>
<dbReference type="InterPro" id="IPR058163">
    <property type="entry name" value="LysR-type_TF_proteobact-type"/>
</dbReference>
<gene>
    <name evidence="6" type="ORF">BTO08_07000</name>
</gene>
<dbReference type="Pfam" id="PF00126">
    <property type="entry name" value="HTH_1"/>
    <property type="match status" value="1"/>
</dbReference>